<evidence type="ECO:0000256" key="1">
    <source>
        <dbReference type="ARBA" id="ARBA00007362"/>
    </source>
</evidence>
<dbReference type="GO" id="GO:0016787">
    <property type="term" value="F:hydrolase activity"/>
    <property type="evidence" value="ECO:0007669"/>
    <property type="project" value="UniProtKB-KW"/>
</dbReference>
<feature type="transmembrane region" description="Helical" evidence="2">
    <location>
        <begin position="150"/>
        <end position="167"/>
    </location>
</feature>
<dbReference type="SUPFAM" id="SSF53474">
    <property type="entry name" value="alpha/beta-Hydrolases"/>
    <property type="match status" value="1"/>
</dbReference>
<sequence>MNPVAVSFVLVAAVGHAAWNFSAKRAGAGGAVFVWLYQSVSAVLCLPVAVVAWVVSDATPNWRWLLGVVVSAVLHVAYGLALQRGYGAGDMSVVYPVARGSGPLLSVLAAVLLLHEHPGPLGLVGAVLVVVGVFVIGFGGGRHERPIGRSLFYGSLTGLTIAGYTLWDAHSVNALGIPPLIYFCAGAVLQGLIMSPYALRRRERVVELWRAHRVDVLVIAVLSPFAYVLVLSGDKDRMTPFSHAERIATELPDAKLVRVRGAGHMVIMEQPDLVNANLLDLVRQCVRGRGAGRRWWRRRA</sequence>
<name>A0ABW3M5Y3_9PSEU</name>
<dbReference type="InterPro" id="IPR000620">
    <property type="entry name" value="EamA_dom"/>
</dbReference>
<evidence type="ECO:0000313" key="6">
    <source>
        <dbReference type="Proteomes" id="UP001597045"/>
    </source>
</evidence>
<proteinExistence type="inferred from homology"/>
<evidence type="ECO:0000256" key="2">
    <source>
        <dbReference type="SAM" id="Phobius"/>
    </source>
</evidence>
<protein>
    <submittedName>
        <fullName evidence="5">Alpha/beta fold hydrolase</fullName>
    </submittedName>
</protein>
<feature type="transmembrane region" description="Helical" evidence="2">
    <location>
        <begin position="179"/>
        <end position="199"/>
    </location>
</feature>
<feature type="transmembrane region" description="Helical" evidence="2">
    <location>
        <begin position="6"/>
        <end position="23"/>
    </location>
</feature>
<reference evidence="6" key="1">
    <citation type="journal article" date="2019" name="Int. J. Syst. Evol. Microbiol.">
        <title>The Global Catalogue of Microorganisms (GCM) 10K type strain sequencing project: providing services to taxonomists for standard genome sequencing and annotation.</title>
        <authorList>
            <consortium name="The Broad Institute Genomics Platform"/>
            <consortium name="The Broad Institute Genome Sequencing Center for Infectious Disease"/>
            <person name="Wu L."/>
            <person name="Ma J."/>
        </authorList>
    </citation>
    <scope>NUCLEOTIDE SEQUENCE [LARGE SCALE GENOMIC DNA]</scope>
    <source>
        <strain evidence="6">JCM 31486</strain>
    </source>
</reference>
<evidence type="ECO:0000313" key="5">
    <source>
        <dbReference type="EMBL" id="MFD1045463.1"/>
    </source>
</evidence>
<keyword evidence="5" id="KW-0378">Hydrolase</keyword>
<dbReference type="InterPro" id="IPR037185">
    <property type="entry name" value="EmrE-like"/>
</dbReference>
<evidence type="ECO:0000259" key="4">
    <source>
        <dbReference type="Pfam" id="PF08386"/>
    </source>
</evidence>
<comment type="similarity">
    <text evidence="1">Belongs to the EamA transporter family.</text>
</comment>
<feature type="transmembrane region" description="Helical" evidence="2">
    <location>
        <begin position="211"/>
        <end position="230"/>
    </location>
</feature>
<keyword evidence="2" id="KW-1133">Transmembrane helix</keyword>
<dbReference type="EMBL" id="JBHTIS010000309">
    <property type="protein sequence ID" value="MFD1045463.1"/>
    <property type="molecule type" value="Genomic_DNA"/>
</dbReference>
<dbReference type="InterPro" id="IPR013595">
    <property type="entry name" value="Pept_S33_TAP-like_C"/>
</dbReference>
<feature type="transmembrane region" description="Helical" evidence="2">
    <location>
        <begin position="120"/>
        <end position="138"/>
    </location>
</feature>
<dbReference type="Pfam" id="PF08386">
    <property type="entry name" value="Abhydrolase_4"/>
    <property type="match status" value="1"/>
</dbReference>
<feature type="domain" description="EamA" evidence="3">
    <location>
        <begin position="5"/>
        <end position="137"/>
    </location>
</feature>
<keyword evidence="2" id="KW-0472">Membrane</keyword>
<feature type="domain" description="Peptidase S33 tripeptidyl aminopeptidase-like C-terminal" evidence="4">
    <location>
        <begin position="227"/>
        <end position="271"/>
    </location>
</feature>
<dbReference type="Pfam" id="PF00892">
    <property type="entry name" value="EamA"/>
    <property type="match status" value="1"/>
</dbReference>
<keyword evidence="6" id="KW-1185">Reference proteome</keyword>
<gene>
    <name evidence="5" type="ORF">ACFQ1S_07620</name>
</gene>
<dbReference type="Gene3D" id="1.10.3730.20">
    <property type="match status" value="1"/>
</dbReference>
<keyword evidence="2" id="KW-0812">Transmembrane</keyword>
<accession>A0ABW3M5Y3</accession>
<dbReference type="SUPFAM" id="SSF103481">
    <property type="entry name" value="Multidrug resistance efflux transporter EmrE"/>
    <property type="match status" value="1"/>
</dbReference>
<dbReference type="Proteomes" id="UP001597045">
    <property type="component" value="Unassembled WGS sequence"/>
</dbReference>
<feature type="transmembrane region" description="Helical" evidence="2">
    <location>
        <begin position="35"/>
        <end position="56"/>
    </location>
</feature>
<evidence type="ECO:0000259" key="3">
    <source>
        <dbReference type="Pfam" id="PF00892"/>
    </source>
</evidence>
<comment type="caution">
    <text evidence="5">The sequence shown here is derived from an EMBL/GenBank/DDBJ whole genome shotgun (WGS) entry which is preliminary data.</text>
</comment>
<organism evidence="5 6">
    <name type="scientific">Kibdelosporangium lantanae</name>
    <dbReference type="NCBI Taxonomy" id="1497396"/>
    <lineage>
        <taxon>Bacteria</taxon>
        <taxon>Bacillati</taxon>
        <taxon>Actinomycetota</taxon>
        <taxon>Actinomycetes</taxon>
        <taxon>Pseudonocardiales</taxon>
        <taxon>Pseudonocardiaceae</taxon>
        <taxon>Kibdelosporangium</taxon>
    </lineage>
</organism>
<feature type="transmembrane region" description="Helical" evidence="2">
    <location>
        <begin position="93"/>
        <end position="114"/>
    </location>
</feature>
<dbReference type="InterPro" id="IPR029058">
    <property type="entry name" value="AB_hydrolase_fold"/>
</dbReference>
<dbReference type="Gene3D" id="3.40.50.1820">
    <property type="entry name" value="alpha/beta hydrolase"/>
    <property type="match status" value="1"/>
</dbReference>
<feature type="transmembrane region" description="Helical" evidence="2">
    <location>
        <begin position="62"/>
        <end position="81"/>
    </location>
</feature>